<keyword evidence="1" id="KW-0812">Transmembrane</keyword>
<feature type="transmembrane region" description="Helical" evidence="1">
    <location>
        <begin position="399"/>
        <end position="420"/>
    </location>
</feature>
<proteinExistence type="predicted"/>
<evidence type="ECO:0000256" key="1">
    <source>
        <dbReference type="SAM" id="Phobius"/>
    </source>
</evidence>
<name>A0A4S8RF87_9HELO</name>
<keyword evidence="3" id="KW-1185">Reference proteome</keyword>
<reference evidence="2 3" key="1">
    <citation type="submission" date="2017-12" db="EMBL/GenBank/DDBJ databases">
        <title>Comparative genomics of Botrytis spp.</title>
        <authorList>
            <person name="Valero-Jimenez C.A."/>
            <person name="Tapia P."/>
            <person name="Veloso J."/>
            <person name="Silva-Moreno E."/>
            <person name="Staats M."/>
            <person name="Valdes J.H."/>
            <person name="Van Kan J.A.L."/>
        </authorList>
    </citation>
    <scope>NUCLEOTIDE SEQUENCE [LARGE SCALE GENOMIC DNA]</scope>
    <source>
        <strain evidence="2 3">MUCL435</strain>
    </source>
</reference>
<dbReference type="Proteomes" id="UP000308671">
    <property type="component" value="Unassembled WGS sequence"/>
</dbReference>
<keyword evidence="1" id="KW-0472">Membrane</keyword>
<evidence type="ECO:0000313" key="2">
    <source>
        <dbReference type="EMBL" id="THV52154.1"/>
    </source>
</evidence>
<protein>
    <submittedName>
        <fullName evidence="2">Uncharacterized protein</fullName>
    </submittedName>
</protein>
<dbReference type="OrthoDB" id="5428890at2759"/>
<gene>
    <name evidence="2" type="ORF">BGAL_0087g00140</name>
</gene>
<dbReference type="AlphaFoldDB" id="A0A4S8RF87"/>
<evidence type="ECO:0000313" key="3">
    <source>
        <dbReference type="Proteomes" id="UP000308671"/>
    </source>
</evidence>
<dbReference type="EMBL" id="PQXL01000087">
    <property type="protein sequence ID" value="THV52154.1"/>
    <property type="molecule type" value="Genomic_DNA"/>
</dbReference>
<organism evidence="2 3">
    <name type="scientific">Botrytis galanthina</name>
    <dbReference type="NCBI Taxonomy" id="278940"/>
    <lineage>
        <taxon>Eukaryota</taxon>
        <taxon>Fungi</taxon>
        <taxon>Dikarya</taxon>
        <taxon>Ascomycota</taxon>
        <taxon>Pezizomycotina</taxon>
        <taxon>Leotiomycetes</taxon>
        <taxon>Helotiales</taxon>
        <taxon>Sclerotiniaceae</taxon>
        <taxon>Botrytis</taxon>
    </lineage>
</organism>
<sequence>MIGFIKQIFERGTLLTPNISDPESIELGQSNESQNTISAFMQIMSGRDTTQNAVLTTQQQFYIEYIRNEVNKYPMQLLKDIFSSTLRSPSGDIGSNEIFVFLKSIAESAQVGRGFNIDSALRHMVKESILCNDALELPLRNQALAIIFSCVGWICMLYPPLLSTPPQFEFINIDKSQCLCVSDSQPISTANRLLCEVIQDFGPLLPVRRESIVPNASDSVFSAESLYVSLLNASTLTQLGGIEVEWVTHISSHLEFDPETPKLFVFAYPSFCKVSENQSSPFGQIVRSYYDEYNMPTGFSSSAFLKEVRQSYRLLFSEDSRSCRHYKNHERKRLLQKGLLDPYLEELCGTHNTSRHQSSYSKATDFPIFAARLSIIQEYIQRQNPETISMLWKDRRNLLQWYTFWAVSIIGTLGILLSVIQTGLNAVQVHEISS</sequence>
<comment type="caution">
    <text evidence="2">The sequence shown here is derived from an EMBL/GenBank/DDBJ whole genome shotgun (WGS) entry which is preliminary data.</text>
</comment>
<accession>A0A4S8RF87</accession>
<keyword evidence="1" id="KW-1133">Transmembrane helix</keyword>